<name>A0A8E2EL31_9PEZI</name>
<gene>
    <name evidence="2" type="ORF">K432DRAFT_285796</name>
</gene>
<dbReference type="AlphaFoldDB" id="A0A8E2EL31"/>
<organism evidence="2 3">
    <name type="scientific">Lepidopterella palustris CBS 459.81</name>
    <dbReference type="NCBI Taxonomy" id="1314670"/>
    <lineage>
        <taxon>Eukaryota</taxon>
        <taxon>Fungi</taxon>
        <taxon>Dikarya</taxon>
        <taxon>Ascomycota</taxon>
        <taxon>Pezizomycotina</taxon>
        <taxon>Dothideomycetes</taxon>
        <taxon>Pleosporomycetidae</taxon>
        <taxon>Mytilinidiales</taxon>
        <taxon>Argynnaceae</taxon>
        <taxon>Lepidopterella</taxon>
    </lineage>
</organism>
<keyword evidence="3" id="KW-1185">Reference proteome</keyword>
<reference evidence="2 3" key="1">
    <citation type="journal article" date="2016" name="Nat. Commun.">
        <title>Ectomycorrhizal ecology is imprinted in the genome of the dominant symbiotic fungus Cenococcum geophilum.</title>
        <authorList>
            <consortium name="DOE Joint Genome Institute"/>
            <person name="Peter M."/>
            <person name="Kohler A."/>
            <person name="Ohm R.A."/>
            <person name="Kuo A."/>
            <person name="Krutzmann J."/>
            <person name="Morin E."/>
            <person name="Arend M."/>
            <person name="Barry K.W."/>
            <person name="Binder M."/>
            <person name="Choi C."/>
            <person name="Clum A."/>
            <person name="Copeland A."/>
            <person name="Grisel N."/>
            <person name="Haridas S."/>
            <person name="Kipfer T."/>
            <person name="LaButti K."/>
            <person name="Lindquist E."/>
            <person name="Lipzen A."/>
            <person name="Maire R."/>
            <person name="Meier B."/>
            <person name="Mihaltcheva S."/>
            <person name="Molinier V."/>
            <person name="Murat C."/>
            <person name="Poggeler S."/>
            <person name="Quandt C.A."/>
            <person name="Sperisen C."/>
            <person name="Tritt A."/>
            <person name="Tisserant E."/>
            <person name="Crous P.W."/>
            <person name="Henrissat B."/>
            <person name="Nehls U."/>
            <person name="Egli S."/>
            <person name="Spatafora J.W."/>
            <person name="Grigoriev I.V."/>
            <person name="Martin F.M."/>
        </authorList>
    </citation>
    <scope>NUCLEOTIDE SEQUENCE [LARGE SCALE GENOMIC DNA]</scope>
    <source>
        <strain evidence="2 3">CBS 459.81</strain>
    </source>
</reference>
<dbReference type="EMBL" id="KV744811">
    <property type="protein sequence ID" value="OCK85972.1"/>
    <property type="molecule type" value="Genomic_DNA"/>
</dbReference>
<keyword evidence="1" id="KW-0732">Signal</keyword>
<feature type="chain" id="PRO_5034498461" evidence="1">
    <location>
        <begin position="26"/>
        <end position="402"/>
    </location>
</feature>
<dbReference type="OrthoDB" id="3937708at2759"/>
<sequence length="402" mass="44095">MLFTHFPVLFAPAIFTSIFTSIAFADPNSVCNSFGIDFLDGNEYFINTNSNDSFTVVSEFEGCNADVADIMLVLPSGDELICSEVNTTPDDTPEMSTCPILKDQMVTGEYLILILGNNGDGNPFAYERDITLDCGPQATSTVTPTVTWNVTVTPTDTSTIWSTVTNTSTTGPFTTYTVPSKTRTRTITPSDVYTTITRTRTRHANTWTKIQNIITSTVTASCSVPPKPQRPDKRCTYTPTLLHPKALATPTSKRSRAIRVADRRAVDINYARRRFTEAKLRRDAKVKAVVEERAPDAPTVYVTYSIPINVTSTVTAPDVTTTETDFTTIVTTTTLPPSTVYSGISTTYTTLPTKTETRHTVTYTTISVTHTIYATWTLTKTVTPSASVTACSRKGGHFPGRW</sequence>
<evidence type="ECO:0000256" key="1">
    <source>
        <dbReference type="SAM" id="SignalP"/>
    </source>
</evidence>
<evidence type="ECO:0000313" key="2">
    <source>
        <dbReference type="EMBL" id="OCK85972.1"/>
    </source>
</evidence>
<proteinExistence type="predicted"/>
<accession>A0A8E2EL31</accession>
<protein>
    <submittedName>
        <fullName evidence="2">Uncharacterized protein</fullName>
    </submittedName>
</protein>
<evidence type="ECO:0000313" key="3">
    <source>
        <dbReference type="Proteomes" id="UP000250266"/>
    </source>
</evidence>
<dbReference type="Proteomes" id="UP000250266">
    <property type="component" value="Unassembled WGS sequence"/>
</dbReference>
<feature type="signal peptide" evidence="1">
    <location>
        <begin position="1"/>
        <end position="25"/>
    </location>
</feature>